<organism evidence="1">
    <name type="scientific">viral metagenome</name>
    <dbReference type="NCBI Taxonomy" id="1070528"/>
    <lineage>
        <taxon>unclassified sequences</taxon>
        <taxon>metagenomes</taxon>
        <taxon>organismal metagenomes</taxon>
    </lineage>
</organism>
<name>A0A6C0ENY9_9ZZZZ</name>
<dbReference type="AlphaFoldDB" id="A0A6C0ENY9"/>
<dbReference type="EMBL" id="MN738913">
    <property type="protein sequence ID" value="QHT30906.1"/>
    <property type="molecule type" value="Genomic_DNA"/>
</dbReference>
<evidence type="ECO:0008006" key="2">
    <source>
        <dbReference type="Google" id="ProtNLM"/>
    </source>
</evidence>
<reference evidence="1" key="1">
    <citation type="journal article" date="2020" name="Nature">
        <title>Giant virus diversity and host interactions through global metagenomics.</title>
        <authorList>
            <person name="Schulz F."/>
            <person name="Roux S."/>
            <person name="Paez-Espino D."/>
            <person name="Jungbluth S."/>
            <person name="Walsh D.A."/>
            <person name="Denef V.J."/>
            <person name="McMahon K.D."/>
            <person name="Konstantinidis K.T."/>
            <person name="Eloe-Fadrosh E.A."/>
            <person name="Kyrpides N.C."/>
            <person name="Woyke T."/>
        </authorList>
    </citation>
    <scope>NUCLEOTIDE SEQUENCE</scope>
    <source>
        <strain evidence="1">GVMAG-M-3300009151-50</strain>
    </source>
</reference>
<protein>
    <recommendedName>
        <fullName evidence="2">Glycosyltransferase 2-like domain-containing protein</fullName>
    </recommendedName>
</protein>
<accession>A0A6C0ENY9</accession>
<evidence type="ECO:0000313" key="1">
    <source>
        <dbReference type="EMBL" id="QHT30906.1"/>
    </source>
</evidence>
<proteinExistence type="predicted"/>
<sequence length="231" mass="27664">MDVGFIILRHVNNSNTNNYWIKCYDSIRHFYPDNYILIIDDNSDYTFVTDKLLTNTTIIQSEYPKRGELLPYYYFLRNKLFDTAVILHDSVFIQTKFNTSINKYKLLWEFEHNSDQILDETKMITAFEDEELLYFYNNKSLWKGCFGGMTIITHDFLTHVNSKYDFNKLLNLVLNRYNRCSFERVLACLLQKEHTKETLFGNIHMYCKWGIPFKDANNYPNLPVVKVWTSR</sequence>